<dbReference type="AGR" id="FB:FBgn0287592"/>
<reference evidence="2 4" key="9">
    <citation type="journal article" date="2015" name="G3 (Bethesda)">
        <title>Gene Model Annotations for Drosophila melanogaster: Impact of High-Throughput Data.</title>
        <authorList>
            <consortium name="FlyBase Consortium"/>
            <person name="Matthews B.B."/>
            <person name="Dos Santos G."/>
            <person name="Crosby M.A."/>
            <person name="Emmert D.B."/>
            <person name="St Pierre S.E."/>
            <person name="Gramates L.S."/>
            <person name="Zhou P."/>
            <person name="Schroeder A.J."/>
            <person name="Falls K."/>
            <person name="Strelets V."/>
            <person name="Russo S.M."/>
            <person name="Gelbart W.M."/>
            <person name="null"/>
        </authorList>
    </citation>
    <scope>NUCLEOTIDE SEQUENCE [LARGE SCALE GENOMIC DNA]</scope>
    <source>
        <strain evidence="4">Berkeley</strain>
    </source>
</reference>
<dbReference type="SMR" id="A0A6M3Q933"/>
<protein>
    <submittedName>
        <fullName evidence="2">Uncharacterized protein</fullName>
    </submittedName>
</protein>
<reference evidence="2 4" key="10">
    <citation type="journal article" date="2015" name="G3 (Bethesda)">
        <title>Gene Model Annotations for Drosophila melanogaster: The Rule-Benders.</title>
        <authorList>
            <consortium name="FlyBase Consortium"/>
            <person name="Crosby M.A."/>
            <person name="Gramates L.S."/>
            <person name="Dos Santos G."/>
            <person name="Matthews B.B."/>
            <person name="St Pierre S.E."/>
            <person name="Zhou P."/>
            <person name="Schroeder A.J."/>
            <person name="Falls K."/>
            <person name="Emmert D.B."/>
            <person name="Russo S.M."/>
            <person name="Gelbart W.M."/>
            <person name="null"/>
        </authorList>
    </citation>
    <scope>NUCLEOTIDE SEQUENCE [LARGE SCALE GENOMIC DNA]</scope>
    <source>
        <strain evidence="4">Berkeley</strain>
    </source>
</reference>
<dbReference type="OrthoDB" id="7824029at2759"/>
<evidence type="ECO:0000313" key="3">
    <source>
        <dbReference type="FlyBase" id="FBgn0287592"/>
    </source>
</evidence>
<dbReference type="FlyBase" id="FBgn0287592">
    <property type="gene designation" value="CG46462"/>
</dbReference>
<name>A0A6M3Q933_DROME</name>
<gene>
    <name evidence="2" type="primary">Dmel\CG46462</name>
    <name evidence="2 3" type="ORF">CG46462</name>
    <name evidence="2" type="ORF">Dmel_CG46462</name>
</gene>
<accession>A0A6M3Q933</accession>
<reference evidence="2 4" key="8">
    <citation type="journal article" date="2007" name="Science">
        <title>Sequence finishing and mapping of Drosophila melanogaster heterochromatin.</title>
        <authorList>
            <person name="Hoskins R.A."/>
            <person name="Carlson J.W."/>
            <person name="Kennedy C."/>
            <person name="Acevedo D."/>
            <person name="Evans-Holm M."/>
            <person name="Frise E."/>
            <person name="Wan K.H."/>
            <person name="Park S."/>
            <person name="Mendez-Lago M."/>
            <person name="Rossi F."/>
            <person name="Villasante A."/>
            <person name="Dimitri P."/>
            <person name="Karpen G.H."/>
            <person name="Celniker S.E."/>
        </authorList>
    </citation>
    <scope>NUCLEOTIDE SEQUENCE [LARGE SCALE GENOMIC DNA]</scope>
    <source>
        <strain evidence="4">Berkeley</strain>
    </source>
</reference>
<organism evidence="2 4">
    <name type="scientific">Drosophila melanogaster</name>
    <name type="common">Fruit fly</name>
    <dbReference type="NCBI Taxonomy" id="7227"/>
    <lineage>
        <taxon>Eukaryota</taxon>
        <taxon>Metazoa</taxon>
        <taxon>Ecdysozoa</taxon>
        <taxon>Arthropoda</taxon>
        <taxon>Hexapoda</taxon>
        <taxon>Insecta</taxon>
        <taxon>Pterygota</taxon>
        <taxon>Neoptera</taxon>
        <taxon>Endopterygota</taxon>
        <taxon>Diptera</taxon>
        <taxon>Brachycera</taxon>
        <taxon>Muscomorpha</taxon>
        <taxon>Ephydroidea</taxon>
        <taxon>Drosophilidae</taxon>
        <taxon>Drosophila</taxon>
        <taxon>Sophophora</taxon>
    </lineage>
</organism>
<reference evidence="2 4" key="7">
    <citation type="journal article" date="2007" name="Science">
        <title>The Release 5.1 annotation of Drosophila melanogaster heterochromatin.</title>
        <authorList>
            <person name="Smith C.D."/>
            <person name="Shu S."/>
            <person name="Mungall C.J."/>
            <person name="Karpen G.H."/>
        </authorList>
    </citation>
    <scope>NUCLEOTIDE SEQUENCE [LARGE SCALE GENOMIC DNA]</scope>
    <source>
        <strain evidence="4">Berkeley</strain>
    </source>
</reference>
<feature type="transmembrane region" description="Helical" evidence="1">
    <location>
        <begin position="12"/>
        <end position="32"/>
    </location>
</feature>
<dbReference type="AlphaFoldDB" id="A0A6M3Q933"/>
<dbReference type="Proteomes" id="UP000000803">
    <property type="component" value="Chromosome 3L"/>
</dbReference>
<keyword evidence="4" id="KW-1185">Reference proteome</keyword>
<reference evidence="2 4" key="6">
    <citation type="journal article" date="2005" name="PLoS Comput. Biol.">
        <title>Combined evidence annotation of transposable elements in genome sequences.</title>
        <authorList>
            <person name="Quesneville H."/>
            <person name="Bergman C.M."/>
            <person name="Andrieu O."/>
            <person name="Autard D."/>
            <person name="Nouaud D."/>
            <person name="Ashburner M."/>
            <person name="Anxolabehere D."/>
        </authorList>
    </citation>
    <scope>NUCLEOTIDE SEQUENCE [LARGE SCALE GENOMIC DNA]</scope>
    <source>
        <strain evidence="4">Berkeley</strain>
    </source>
</reference>
<reference evidence="2 4" key="1">
    <citation type="journal article" date="2000" name="Science">
        <title>The genome sequence of Drosophila melanogaster.</title>
        <authorList>
            <person name="Adams M.D."/>
            <person name="Celniker S.E."/>
            <person name="Holt R.A."/>
            <person name="Evans C.A."/>
            <person name="Gocayne J.D."/>
            <person name="Amanatides P.G."/>
            <person name="Scherer S.E."/>
            <person name="Li P.W."/>
            <person name="Hoskins R.A."/>
            <person name="Galle R.F."/>
            <person name="George R.A."/>
            <person name="Lewis S.E."/>
            <person name="Richards S."/>
            <person name="Ashburner M."/>
            <person name="Henderson S.N."/>
            <person name="Sutton G.G."/>
            <person name="Wortman J.R."/>
            <person name="Yandell M.D."/>
            <person name="Zhang Q."/>
            <person name="Chen L.X."/>
            <person name="Brandon R.C."/>
            <person name="Rogers Y.H."/>
            <person name="Blazej R.G."/>
            <person name="Champe M."/>
            <person name="Pfeiffer B.D."/>
            <person name="Wan K.H."/>
            <person name="Doyle C."/>
            <person name="Baxter E.G."/>
            <person name="Helt G."/>
            <person name="Nelson C.R."/>
            <person name="Gabor G.L."/>
            <person name="Abril J.F."/>
            <person name="Agbayani A."/>
            <person name="An H.J."/>
            <person name="Andrews-Pfannkoch C."/>
            <person name="Baldwin D."/>
            <person name="Ballew R.M."/>
            <person name="Basu A."/>
            <person name="Baxendale J."/>
            <person name="Bayraktaroglu L."/>
            <person name="Beasley E.M."/>
            <person name="Beeson K.Y."/>
            <person name="Benos P.V."/>
            <person name="Berman B.P."/>
            <person name="Bhandari D."/>
            <person name="Bolshakov S."/>
            <person name="Borkova D."/>
            <person name="Botchan M.R."/>
            <person name="Bouck J."/>
            <person name="Brokstein P."/>
            <person name="Brottier P."/>
            <person name="Burtis K.C."/>
            <person name="Busam D.A."/>
            <person name="Butler H."/>
            <person name="Cadieu E."/>
            <person name="Center A."/>
            <person name="Chandra I."/>
            <person name="Cherry J.M."/>
            <person name="Cawley S."/>
            <person name="Dahlke C."/>
            <person name="Davenport L.B."/>
            <person name="Davies P."/>
            <person name="de Pablos B."/>
            <person name="Delcher A."/>
            <person name="Deng Z."/>
            <person name="Mays A.D."/>
            <person name="Dew I."/>
            <person name="Dietz S.M."/>
            <person name="Dodson K."/>
            <person name="Doup L.E."/>
            <person name="Downes M."/>
            <person name="Dugan-Rocha S."/>
            <person name="Dunkov B.C."/>
            <person name="Dunn P."/>
            <person name="Durbin K.J."/>
            <person name="Evangelista C.C."/>
            <person name="Ferraz C."/>
            <person name="Ferriera S."/>
            <person name="Fleischmann W."/>
            <person name="Fosler C."/>
            <person name="Gabrielian A.E."/>
            <person name="Garg N.S."/>
            <person name="Gelbart W.M."/>
            <person name="Glasser K."/>
            <person name="Glodek A."/>
            <person name="Gong F."/>
            <person name="Gorrell J.H."/>
            <person name="Gu Z."/>
            <person name="Guan P."/>
            <person name="Harris M."/>
            <person name="Harris N.L."/>
            <person name="Harvey D."/>
            <person name="Heiman T.J."/>
            <person name="Hernandez J.R."/>
            <person name="Houck J."/>
            <person name="Hostin D."/>
            <person name="Houston K.A."/>
            <person name="Howland T.J."/>
            <person name="Wei M.H."/>
            <person name="Ibegwam C."/>
            <person name="Jalali M."/>
            <person name="Kalush F."/>
            <person name="Karpen G.H."/>
            <person name="Ke Z."/>
            <person name="Kennison J.A."/>
            <person name="Ketchum K.A."/>
            <person name="Kimmel B.E."/>
            <person name="Kodira C.D."/>
            <person name="Kraft C."/>
            <person name="Kravitz S."/>
            <person name="Kulp D."/>
            <person name="Lai Z."/>
            <person name="Lasko P."/>
            <person name="Lei Y."/>
            <person name="Levitsky A.A."/>
            <person name="Li J."/>
            <person name="Li Z."/>
            <person name="Liang Y."/>
            <person name="Lin X."/>
            <person name="Liu X."/>
            <person name="Mattei B."/>
            <person name="McIntosh T.C."/>
            <person name="McLeod M.P."/>
            <person name="McPherson D."/>
            <person name="Merkulov G."/>
            <person name="Milshina N.V."/>
            <person name="Mobarry C."/>
            <person name="Morris J."/>
            <person name="Moshrefi A."/>
            <person name="Mount S.M."/>
            <person name="Moy M."/>
            <person name="Murphy B."/>
            <person name="Murphy L."/>
            <person name="Muzny D.M."/>
            <person name="Nelson D.L."/>
            <person name="Nelson D.R."/>
            <person name="Nelson K.A."/>
            <person name="Nixon K."/>
            <person name="Nusskern D.R."/>
            <person name="Pacleb J.M."/>
            <person name="Palazzolo M."/>
            <person name="Pittman G.S."/>
            <person name="Pan S."/>
            <person name="Pollard J."/>
            <person name="Puri V."/>
            <person name="Reese M.G."/>
            <person name="Reinert K."/>
            <person name="Remington K."/>
            <person name="Saunders R.D."/>
            <person name="Scheeler F."/>
            <person name="Shen H."/>
            <person name="Shue B.C."/>
            <person name="Siden-Kiamos I."/>
            <person name="Simpson M."/>
            <person name="Skupski M.P."/>
            <person name="Smith T."/>
            <person name="Spier E."/>
            <person name="Spradling A.C."/>
            <person name="Stapleton M."/>
            <person name="Strong R."/>
            <person name="Sun E."/>
            <person name="Svirskas R."/>
            <person name="Tector C."/>
            <person name="Turner R."/>
            <person name="Venter E."/>
            <person name="Wang A.H."/>
            <person name="Wang X."/>
            <person name="Wang Z.Y."/>
            <person name="Wassarman D.A."/>
            <person name="Weinstock G.M."/>
            <person name="Weissenbach J."/>
            <person name="Williams S.M."/>
            <person name="WoodageT"/>
            <person name="Worley K.C."/>
            <person name="Wu D."/>
            <person name="Yang S."/>
            <person name="Yao Q.A."/>
            <person name="Ye J."/>
            <person name="Yeh R.F."/>
            <person name="Zaveri J.S."/>
            <person name="Zhan M."/>
            <person name="Zhang G."/>
            <person name="Zhao Q."/>
            <person name="Zheng L."/>
            <person name="Zheng X.H."/>
            <person name="Zhong F.N."/>
            <person name="Zhong W."/>
            <person name="Zhou X."/>
            <person name="Zhu S."/>
            <person name="Zhu X."/>
            <person name="Smith H.O."/>
            <person name="Gibbs R.A."/>
            <person name="Myers E.W."/>
            <person name="Rubin G.M."/>
            <person name="Venter J.C."/>
        </authorList>
    </citation>
    <scope>NUCLEOTIDE SEQUENCE [LARGE SCALE GENOMIC DNA]</scope>
    <source>
        <strain evidence="4">Berkeley</strain>
    </source>
</reference>
<reference evidence="2 4" key="4">
    <citation type="journal article" date="2002" name="Genome Biol.">
        <title>The transposable elements of the Drosophila melanogaster euchromatin: a genomics perspective.</title>
        <authorList>
            <person name="Kaminker J.S."/>
            <person name="Bergman C.M."/>
            <person name="Kronmiller B."/>
            <person name="Carlson J."/>
            <person name="Svirskas R."/>
            <person name="Patel S."/>
            <person name="Frise E."/>
            <person name="Wheeler D.A."/>
            <person name="Lewis S.E."/>
            <person name="Rubin G.M."/>
            <person name="Ashburner M."/>
            <person name="Celniker S.E."/>
        </authorList>
    </citation>
    <scope>NUCLEOTIDE SEQUENCE [LARGE SCALE GENOMIC DNA]</scope>
    <source>
        <strain evidence="4">Berkeley</strain>
    </source>
</reference>
<dbReference type="VEuPathDB" id="VectorBase:FBgn0287592"/>
<evidence type="ECO:0000313" key="2">
    <source>
        <dbReference type="EMBL" id="QJC18632.1"/>
    </source>
</evidence>
<keyword evidence="1" id="KW-0472">Membrane</keyword>
<evidence type="ECO:0000256" key="1">
    <source>
        <dbReference type="SAM" id="Phobius"/>
    </source>
</evidence>
<evidence type="ECO:0000313" key="4">
    <source>
        <dbReference type="Proteomes" id="UP000000803"/>
    </source>
</evidence>
<dbReference type="EMBL" id="AE014296">
    <property type="protein sequence ID" value="QJC18632.1"/>
    <property type="molecule type" value="Genomic_DNA"/>
</dbReference>
<reference evidence="2 4" key="5">
    <citation type="journal article" date="2002" name="Genome Biol.">
        <title>Heterochromatic sequences in a Drosophila whole-genome shotgun assembly.</title>
        <authorList>
            <person name="Hoskins R.A."/>
            <person name="Smith C.D."/>
            <person name="Carlson J.W."/>
            <person name="Carvalho A.B."/>
            <person name="Halpern A."/>
            <person name="Kaminker J.S."/>
            <person name="Kennedy C."/>
            <person name="Mungall C.J."/>
            <person name="Sullivan B.A."/>
            <person name="Sutton G.G."/>
            <person name="Yasuhara J.C."/>
            <person name="Wakimoto B.T."/>
            <person name="Myers E.W."/>
            <person name="Celniker S.E."/>
            <person name="Rubin G.M."/>
            <person name="Karpen G.H."/>
        </authorList>
    </citation>
    <scope>NUCLEOTIDE SEQUENCE [LARGE SCALE GENOMIC DNA]</scope>
    <source>
        <strain evidence="4">Berkeley</strain>
    </source>
</reference>
<keyword evidence="1" id="KW-0812">Transmembrane</keyword>
<reference evidence="2 4" key="2">
    <citation type="journal article" date="2002" name="Genome Biol.">
        <title>Finishing a whole-genome shotgun: release 3 of the Drosophila melanogaster euchromatic genome sequence.</title>
        <authorList>
            <person name="Celniker S.E."/>
            <person name="Wheeler D.A."/>
            <person name="Kronmiller B."/>
            <person name="Carlson J.W."/>
            <person name="Halpern A."/>
            <person name="Patel S."/>
            <person name="Adams M."/>
            <person name="Champe M."/>
            <person name="Dugan S.P."/>
            <person name="Frise E."/>
            <person name="Hodgson A."/>
            <person name="George R.A."/>
            <person name="Hoskins R.A."/>
            <person name="Laverty T."/>
            <person name="Muzny D.M."/>
            <person name="Nelson C.R."/>
            <person name="Pacleb J.M."/>
            <person name="Park S."/>
            <person name="Pfeiffer B.D."/>
            <person name="Richards S."/>
            <person name="Sodergren E.J."/>
            <person name="Svirskas R."/>
            <person name="Tabor P.E."/>
            <person name="Wan K."/>
            <person name="Stapleton M."/>
            <person name="Sutton G.G."/>
            <person name="Venter C."/>
            <person name="Weinstock G."/>
            <person name="Scherer S.E."/>
            <person name="Myers E.W."/>
            <person name="Gibbs R.A."/>
            <person name="Rubin G.M."/>
        </authorList>
    </citation>
    <scope>NUCLEOTIDE SEQUENCE [LARGE SCALE GENOMIC DNA]</scope>
    <source>
        <strain evidence="4">Berkeley</strain>
    </source>
</reference>
<proteinExistence type="predicted"/>
<dbReference type="InParanoid" id="A0A6M3Q933"/>
<reference evidence="2 4" key="11">
    <citation type="journal article" date="2015" name="Genome Res.">
        <title>The Release 6 reference sequence of the Drosophila melanogaster genome.</title>
        <authorList>
            <person name="Hoskins R.A."/>
            <person name="Carlson J.W."/>
            <person name="Wan K.H."/>
            <person name="Park S."/>
            <person name="Mendez I."/>
            <person name="Galle S.E."/>
            <person name="Booth B.W."/>
            <person name="Pfeiffer B.D."/>
            <person name="George R.A."/>
            <person name="Svirskas R."/>
            <person name="Krzywinski M."/>
            <person name="Schein J."/>
            <person name="Accardo M.C."/>
            <person name="Damia E."/>
            <person name="Messina G."/>
            <person name="Mendez-Lago M."/>
            <person name="de Pablos B."/>
            <person name="Demakova O.V."/>
            <person name="Andreyeva E.N."/>
            <person name="Boldyreva L.V."/>
            <person name="Marra M."/>
            <person name="Carvalho A.B."/>
            <person name="Dimitri P."/>
            <person name="Villasante A."/>
            <person name="Zhimulev I.F."/>
            <person name="Rubin G.M."/>
            <person name="Karpen G.H."/>
            <person name="Celniker S.E."/>
        </authorList>
    </citation>
    <scope>NUCLEOTIDE SEQUENCE [LARGE SCALE GENOMIC DNA]</scope>
    <source>
        <strain evidence="4">Berkeley</strain>
    </source>
</reference>
<reference evidence="2 4" key="3">
    <citation type="journal article" date="2002" name="Genome Biol.">
        <title>Annotation of the Drosophila melanogaster euchromatic genome: a systematic review.</title>
        <authorList>
            <person name="Misra S."/>
            <person name="Crosby M.A."/>
            <person name="Mungall C.J."/>
            <person name="Matthews B.B."/>
            <person name="Campbell K.S."/>
            <person name="Hradecky P."/>
            <person name="Huang Y."/>
            <person name="Kaminker J.S."/>
            <person name="Millburn G.H."/>
            <person name="Prochnik S.E."/>
            <person name="Smith C.D."/>
            <person name="Tupy J.L."/>
            <person name="Whitfied E.J."/>
            <person name="Bayraktaroglu L."/>
            <person name="Berman B.P."/>
            <person name="Bettencourt B.R."/>
            <person name="Celniker S.E."/>
            <person name="de Grey A.D."/>
            <person name="Drysdale R.A."/>
            <person name="Harris N.L."/>
            <person name="Richter J."/>
            <person name="Russo S."/>
            <person name="Schroeder A.J."/>
            <person name="Shu S.Q."/>
            <person name="Stapleton M."/>
            <person name="Yamada C."/>
            <person name="Ashburner M."/>
            <person name="Gelbart W.M."/>
            <person name="Rubin G.M."/>
            <person name="Lewis S.E."/>
        </authorList>
    </citation>
    <scope>GENOME REANNOTATION</scope>
    <source>
        <strain evidence="4">Berkeley</strain>
    </source>
</reference>
<keyword evidence="1" id="KW-1133">Transmembrane helix</keyword>
<sequence>MGKSWFNGTTILVGFCSAAYILFFTIAILTLVMC</sequence>